<dbReference type="PANTHER" id="PTHR43155:SF2">
    <property type="entry name" value="CYCLIC DI-GMP PHOSPHODIESTERASE PA4108"/>
    <property type="match status" value="1"/>
</dbReference>
<feature type="domain" description="HD-GYP" evidence="2">
    <location>
        <begin position="174"/>
        <end position="369"/>
    </location>
</feature>
<dbReference type="GO" id="GO:0008081">
    <property type="term" value="F:phosphoric diester hydrolase activity"/>
    <property type="evidence" value="ECO:0007669"/>
    <property type="project" value="UniProtKB-ARBA"/>
</dbReference>
<feature type="compositionally biased region" description="Pro residues" evidence="1">
    <location>
        <begin position="69"/>
        <end position="81"/>
    </location>
</feature>
<dbReference type="InterPro" id="IPR021812">
    <property type="entry name" value="DUF3391"/>
</dbReference>
<proteinExistence type="predicted"/>
<dbReference type="InterPro" id="IPR006675">
    <property type="entry name" value="HDIG_dom"/>
</dbReference>
<dbReference type="Pfam" id="PF13487">
    <property type="entry name" value="HD_5"/>
    <property type="match status" value="1"/>
</dbReference>
<sequence length="458" mass="49230">MLRVGMYVQLDVGWMNHPFATSSFRLSSPAQIQVLRELGLKQVRYVPSRSDPQALEALEAPDAGARQPPQTPASAEPPQPSEPAAEPVQAQGDPAPEHAAATDGPPSVGPSTWQIGGPADTPAPAEAQDDEPPQAHARARFQAAAELYAQVLANVRAEPAASGERVRALVRGEVAELMAAENYAVHLLAQMGGRRQVKHSVNVMVLSMLLGRSLGLGAAQLCHLATAGLLHDIGKLELPAHIAEPAAALSGPERQLYEEHVQRSVDLAQRMGLQPCVVRAIGEHHEMVDGSGFPARLQGAQISLHGQILALVNRYDRLCNPLHGERAHTPHEALARLFAQERKRFDATSVLAAFIRLLGVYPPGSIVQLDDGRFARVVSSNSLSPLRPSVLAFASGVTQQEARVTDLGQSEHGGIRRSVKFDALSDEALEFFMPAQQMCYFFARMPRPAKKAHAGRAG</sequence>
<dbReference type="CDD" id="cd00077">
    <property type="entry name" value="HDc"/>
    <property type="match status" value="1"/>
</dbReference>
<keyword evidence="4" id="KW-1185">Reference proteome</keyword>
<dbReference type="KEGG" id="cof:FOZ74_11490"/>
<dbReference type="PROSITE" id="PS51832">
    <property type="entry name" value="HD_GYP"/>
    <property type="match status" value="1"/>
</dbReference>
<accession>A0A5B8S0E0</accession>
<evidence type="ECO:0000313" key="4">
    <source>
        <dbReference type="Proteomes" id="UP000321199"/>
    </source>
</evidence>
<dbReference type="Proteomes" id="UP000321199">
    <property type="component" value="Chromosome"/>
</dbReference>
<evidence type="ECO:0000313" key="3">
    <source>
        <dbReference type="EMBL" id="QEA14572.1"/>
    </source>
</evidence>
<dbReference type="SMART" id="SM00471">
    <property type="entry name" value="HDc"/>
    <property type="match status" value="1"/>
</dbReference>
<dbReference type="InterPro" id="IPR037522">
    <property type="entry name" value="HD_GYP_dom"/>
</dbReference>
<evidence type="ECO:0000256" key="1">
    <source>
        <dbReference type="SAM" id="MobiDB-lite"/>
    </source>
</evidence>
<dbReference type="PANTHER" id="PTHR43155">
    <property type="entry name" value="CYCLIC DI-GMP PHOSPHODIESTERASE PA4108-RELATED"/>
    <property type="match status" value="1"/>
</dbReference>
<dbReference type="Pfam" id="PF11871">
    <property type="entry name" value="DUF3391"/>
    <property type="match status" value="1"/>
</dbReference>
<protein>
    <submittedName>
        <fullName evidence="3">DUF3391 domain-containing protein</fullName>
    </submittedName>
</protein>
<feature type="region of interest" description="Disordered" evidence="1">
    <location>
        <begin position="61"/>
        <end position="138"/>
    </location>
</feature>
<organism evidence="3 4">
    <name type="scientific">Comamonas flocculans</name>
    <dbReference type="NCBI Taxonomy" id="2597701"/>
    <lineage>
        <taxon>Bacteria</taxon>
        <taxon>Pseudomonadati</taxon>
        <taxon>Pseudomonadota</taxon>
        <taxon>Betaproteobacteria</taxon>
        <taxon>Burkholderiales</taxon>
        <taxon>Comamonadaceae</taxon>
        <taxon>Comamonas</taxon>
    </lineage>
</organism>
<dbReference type="InterPro" id="IPR003607">
    <property type="entry name" value="HD/PDEase_dom"/>
</dbReference>
<dbReference type="NCBIfam" id="TIGR00277">
    <property type="entry name" value="HDIG"/>
    <property type="match status" value="1"/>
</dbReference>
<dbReference type="EMBL" id="CP042344">
    <property type="protein sequence ID" value="QEA14572.1"/>
    <property type="molecule type" value="Genomic_DNA"/>
</dbReference>
<gene>
    <name evidence="3" type="ORF">FOZ74_11490</name>
</gene>
<reference evidence="3 4" key="1">
    <citation type="submission" date="2019-07" db="EMBL/GenBank/DDBJ databases">
        <title>Complete genome sequence of Comamonas sp. NLF 7-7 isolated from livestock.</title>
        <authorList>
            <person name="Kim D.H."/>
            <person name="Kim J.G."/>
        </authorList>
    </citation>
    <scope>NUCLEOTIDE SEQUENCE [LARGE SCALE GENOMIC DNA]</scope>
    <source>
        <strain evidence="3 4">NLF 7-7</strain>
    </source>
</reference>
<dbReference type="Gene3D" id="1.10.3210.10">
    <property type="entry name" value="Hypothetical protein af1432"/>
    <property type="match status" value="1"/>
</dbReference>
<name>A0A5B8S0E0_9BURK</name>
<dbReference type="AlphaFoldDB" id="A0A5B8S0E0"/>
<evidence type="ECO:0000259" key="2">
    <source>
        <dbReference type="PROSITE" id="PS51832"/>
    </source>
</evidence>
<feature type="compositionally biased region" description="Low complexity" evidence="1">
    <location>
        <begin position="82"/>
        <end position="91"/>
    </location>
</feature>
<dbReference type="OrthoDB" id="9764808at2"/>
<dbReference type="SUPFAM" id="SSF109604">
    <property type="entry name" value="HD-domain/PDEase-like"/>
    <property type="match status" value="1"/>
</dbReference>